<dbReference type="Proteomes" id="UP000295157">
    <property type="component" value="Unassembled WGS sequence"/>
</dbReference>
<evidence type="ECO:0000256" key="1">
    <source>
        <dbReference type="ARBA" id="ARBA00004651"/>
    </source>
</evidence>
<dbReference type="GO" id="GO:0005886">
    <property type="term" value="C:plasma membrane"/>
    <property type="evidence" value="ECO:0007669"/>
    <property type="project" value="UniProtKB-SubCell"/>
</dbReference>
<dbReference type="AlphaFoldDB" id="A0A4R4N5I6"/>
<comment type="similarity">
    <text evidence="2">Belongs to the CPA3 antiporters (TC 2.A.63) subunit E family.</text>
</comment>
<evidence type="ECO:0000256" key="6">
    <source>
        <dbReference type="ARBA" id="ARBA00023136"/>
    </source>
</evidence>
<evidence type="ECO:0000256" key="3">
    <source>
        <dbReference type="ARBA" id="ARBA00022475"/>
    </source>
</evidence>
<dbReference type="InterPro" id="IPR002758">
    <property type="entry name" value="Cation_antiport_E"/>
</dbReference>
<dbReference type="PANTHER" id="PTHR34584">
    <property type="entry name" value="NA(+)/H(+) ANTIPORTER SUBUNIT E1"/>
    <property type="match status" value="1"/>
</dbReference>
<keyword evidence="6 7" id="KW-0472">Membrane</keyword>
<dbReference type="EMBL" id="SMJZ01000097">
    <property type="protein sequence ID" value="TDC04069.1"/>
    <property type="molecule type" value="Genomic_DNA"/>
</dbReference>
<keyword evidence="9" id="KW-1185">Reference proteome</keyword>
<sequence>MTRPRLAPPDTGVTRSGGTGTIRLIRWAAPLLAAFWLLLSGHIDPLFVTFGVISVVLACVLAHRAGLSLEKGPTLGLVLRLPRYLLWLVKEVLVSAVTVTRQVWSPRPNLDPVVACTPSRGLSPLTQVVYANSITLTPGTLSLDLDDEHIEVHALDSAGVEDLGDGRVLRQVHRLEARR</sequence>
<dbReference type="OrthoDB" id="4410626at2"/>
<protein>
    <submittedName>
        <fullName evidence="8">Cation transporter</fullName>
    </submittedName>
</protein>
<keyword evidence="5 7" id="KW-1133">Transmembrane helix</keyword>
<evidence type="ECO:0000256" key="4">
    <source>
        <dbReference type="ARBA" id="ARBA00022692"/>
    </source>
</evidence>
<evidence type="ECO:0000256" key="2">
    <source>
        <dbReference type="ARBA" id="ARBA00006228"/>
    </source>
</evidence>
<reference evidence="8 9" key="1">
    <citation type="submission" date="2019-02" db="EMBL/GenBank/DDBJ databases">
        <title>Draft genome sequences of novel Actinobacteria.</title>
        <authorList>
            <person name="Sahin N."/>
            <person name="Ay H."/>
            <person name="Saygin H."/>
        </authorList>
    </citation>
    <scope>NUCLEOTIDE SEQUENCE [LARGE SCALE GENOMIC DNA]</scope>
    <source>
        <strain evidence="8 9">KC201</strain>
    </source>
</reference>
<evidence type="ECO:0000256" key="7">
    <source>
        <dbReference type="SAM" id="Phobius"/>
    </source>
</evidence>
<comment type="caution">
    <text evidence="8">The sequence shown here is derived from an EMBL/GenBank/DDBJ whole genome shotgun (WGS) entry which is preliminary data.</text>
</comment>
<dbReference type="RefSeq" id="WP_132335175.1">
    <property type="nucleotide sequence ID" value="NZ_SMJZ01000097.1"/>
</dbReference>
<evidence type="ECO:0000313" key="9">
    <source>
        <dbReference type="Proteomes" id="UP000295157"/>
    </source>
</evidence>
<comment type="subcellular location">
    <subcellularLocation>
        <location evidence="1">Cell membrane</location>
        <topology evidence="1">Multi-pass membrane protein</topology>
    </subcellularLocation>
</comment>
<proteinExistence type="inferred from homology"/>
<gene>
    <name evidence="8" type="ORF">E1267_24060</name>
</gene>
<name>A0A4R4N5I6_9ACTN</name>
<keyword evidence="4 7" id="KW-0812">Transmembrane</keyword>
<keyword evidence="3" id="KW-1003">Cell membrane</keyword>
<evidence type="ECO:0000313" key="8">
    <source>
        <dbReference type="EMBL" id="TDC04069.1"/>
    </source>
</evidence>
<evidence type="ECO:0000256" key="5">
    <source>
        <dbReference type="ARBA" id="ARBA00022989"/>
    </source>
</evidence>
<dbReference type="GO" id="GO:0008324">
    <property type="term" value="F:monoatomic cation transmembrane transporter activity"/>
    <property type="evidence" value="ECO:0007669"/>
    <property type="project" value="InterPro"/>
</dbReference>
<dbReference type="Pfam" id="PF01899">
    <property type="entry name" value="MNHE"/>
    <property type="match status" value="1"/>
</dbReference>
<dbReference type="PANTHER" id="PTHR34584:SF1">
    <property type="entry name" value="NA(+)_H(+) ANTIPORTER SUBUNIT E1"/>
    <property type="match status" value="1"/>
</dbReference>
<feature type="transmembrane region" description="Helical" evidence="7">
    <location>
        <begin position="45"/>
        <end position="63"/>
    </location>
</feature>
<feature type="transmembrane region" description="Helical" evidence="7">
    <location>
        <begin position="21"/>
        <end position="39"/>
    </location>
</feature>
<organism evidence="8 9">
    <name type="scientific">Nonomuraea longispora</name>
    <dbReference type="NCBI Taxonomy" id="1848320"/>
    <lineage>
        <taxon>Bacteria</taxon>
        <taxon>Bacillati</taxon>
        <taxon>Actinomycetota</taxon>
        <taxon>Actinomycetes</taxon>
        <taxon>Streptosporangiales</taxon>
        <taxon>Streptosporangiaceae</taxon>
        <taxon>Nonomuraea</taxon>
    </lineage>
</organism>
<accession>A0A4R4N5I6</accession>